<evidence type="ECO:0000256" key="1">
    <source>
        <dbReference type="SAM" id="SignalP"/>
    </source>
</evidence>
<reference evidence="2" key="1">
    <citation type="submission" date="2021-01" db="EMBL/GenBank/DDBJ databases">
        <authorList>
            <person name="Corre E."/>
            <person name="Pelletier E."/>
            <person name="Niang G."/>
            <person name="Scheremetjew M."/>
            <person name="Finn R."/>
            <person name="Kale V."/>
            <person name="Holt S."/>
            <person name="Cochrane G."/>
            <person name="Meng A."/>
            <person name="Brown T."/>
            <person name="Cohen L."/>
        </authorList>
    </citation>
    <scope>NUCLEOTIDE SEQUENCE</scope>
    <source>
        <strain evidence="2">Ras09</strain>
    </source>
</reference>
<keyword evidence="1" id="KW-0732">Signal</keyword>
<sequence>MKRLGFIALLTIAFVMMVDSEVEAAGGARIDLILQFLKDLTYQNFFKIVFSTLWWYSVPFIGGFTKMNSFHIYATYREEMRALNQTVNDIYVAQMDAAYLSYMDIATIFTDEYEI</sequence>
<dbReference type="AlphaFoldDB" id="A0A7S3CK04"/>
<accession>A0A7S3CK04</accession>
<gene>
    <name evidence="2" type="ORF">SRAS04492_LOCUS2222</name>
</gene>
<name>A0A7S3CK04_9SPIT</name>
<protein>
    <submittedName>
        <fullName evidence="2">Uncharacterized protein</fullName>
    </submittedName>
</protein>
<evidence type="ECO:0000313" key="2">
    <source>
        <dbReference type="EMBL" id="CAE0230428.1"/>
    </source>
</evidence>
<dbReference type="EMBL" id="HBIA01004211">
    <property type="protein sequence ID" value="CAE0230428.1"/>
    <property type="molecule type" value="Transcribed_RNA"/>
</dbReference>
<feature type="chain" id="PRO_5031494038" evidence="1">
    <location>
        <begin position="21"/>
        <end position="115"/>
    </location>
</feature>
<proteinExistence type="predicted"/>
<feature type="signal peptide" evidence="1">
    <location>
        <begin position="1"/>
        <end position="20"/>
    </location>
</feature>
<organism evidence="2">
    <name type="scientific">Strombidium rassoulzadegani</name>
    <dbReference type="NCBI Taxonomy" id="1082188"/>
    <lineage>
        <taxon>Eukaryota</taxon>
        <taxon>Sar</taxon>
        <taxon>Alveolata</taxon>
        <taxon>Ciliophora</taxon>
        <taxon>Intramacronucleata</taxon>
        <taxon>Spirotrichea</taxon>
        <taxon>Oligotrichia</taxon>
        <taxon>Strombidiidae</taxon>
        <taxon>Strombidium</taxon>
    </lineage>
</organism>